<proteinExistence type="predicted"/>
<name>A0A917TTJ0_9ACTN</name>
<feature type="domain" description="Roadblock/LAMTOR2" evidence="1">
    <location>
        <begin position="18"/>
        <end position="108"/>
    </location>
</feature>
<evidence type="ECO:0000259" key="1">
    <source>
        <dbReference type="SMART" id="SM00960"/>
    </source>
</evidence>
<dbReference type="AlphaFoldDB" id="A0A917TTJ0"/>
<dbReference type="Gene3D" id="3.30.450.30">
    <property type="entry name" value="Dynein light chain 2a, cytoplasmic"/>
    <property type="match status" value="1"/>
</dbReference>
<evidence type="ECO:0000313" key="3">
    <source>
        <dbReference type="Proteomes" id="UP000642070"/>
    </source>
</evidence>
<dbReference type="Pfam" id="PF03259">
    <property type="entry name" value="Robl_LC7"/>
    <property type="match status" value="1"/>
</dbReference>
<accession>A0A917TTJ0</accession>
<gene>
    <name evidence="2" type="ORF">GCM10007977_042830</name>
</gene>
<comment type="caution">
    <text evidence="2">The sequence shown here is derived from an EMBL/GenBank/DDBJ whole genome shotgun (WGS) entry which is preliminary data.</text>
</comment>
<dbReference type="PANTHER" id="PTHR36222:SF1">
    <property type="entry name" value="SERINE PROTEASE INHIBITOR RV3364C"/>
    <property type="match status" value="1"/>
</dbReference>
<dbReference type="PANTHER" id="PTHR36222">
    <property type="entry name" value="SERINE PROTEASE INHIBITOR RV3364C"/>
    <property type="match status" value="1"/>
</dbReference>
<sequence length="142" mass="14287">MTNLDQQRAAHASDGGLGWLLTDFALGLTSVAHVVAVSSDGLALAMSEGLPTDRADQLAAITCGLASLTDGAARCLRAGPVSHTVVEMRGGVLLVMAIDDNAHVAVLVYPGADLGQVGFETALLAKKVGAALSPAGRSANNP</sequence>
<reference evidence="2" key="2">
    <citation type="submission" date="2020-09" db="EMBL/GenBank/DDBJ databases">
        <authorList>
            <person name="Sun Q."/>
            <person name="Ohkuma M."/>
        </authorList>
    </citation>
    <scope>NUCLEOTIDE SEQUENCE</scope>
    <source>
        <strain evidence="2">JCM 19831</strain>
    </source>
</reference>
<organism evidence="2 3">
    <name type="scientific">Dactylosporangium sucinum</name>
    <dbReference type="NCBI Taxonomy" id="1424081"/>
    <lineage>
        <taxon>Bacteria</taxon>
        <taxon>Bacillati</taxon>
        <taxon>Actinomycetota</taxon>
        <taxon>Actinomycetes</taxon>
        <taxon>Micromonosporales</taxon>
        <taxon>Micromonosporaceae</taxon>
        <taxon>Dactylosporangium</taxon>
    </lineage>
</organism>
<dbReference type="InterPro" id="IPR004942">
    <property type="entry name" value="Roadblock/LAMTOR2_dom"/>
</dbReference>
<keyword evidence="3" id="KW-1185">Reference proteome</keyword>
<dbReference type="RefSeq" id="WP_190251673.1">
    <property type="nucleotide sequence ID" value="NZ_BMPI01000020.1"/>
</dbReference>
<dbReference type="SUPFAM" id="SSF103196">
    <property type="entry name" value="Roadblock/LC7 domain"/>
    <property type="match status" value="1"/>
</dbReference>
<reference evidence="2" key="1">
    <citation type="journal article" date="2014" name="Int. J. Syst. Evol. Microbiol.">
        <title>Complete genome sequence of Corynebacterium casei LMG S-19264T (=DSM 44701T), isolated from a smear-ripened cheese.</title>
        <authorList>
            <consortium name="US DOE Joint Genome Institute (JGI-PGF)"/>
            <person name="Walter F."/>
            <person name="Albersmeier A."/>
            <person name="Kalinowski J."/>
            <person name="Ruckert C."/>
        </authorList>
    </citation>
    <scope>NUCLEOTIDE SEQUENCE</scope>
    <source>
        <strain evidence="2">JCM 19831</strain>
    </source>
</reference>
<dbReference type="EMBL" id="BMPI01000020">
    <property type="protein sequence ID" value="GGM36772.1"/>
    <property type="molecule type" value="Genomic_DNA"/>
</dbReference>
<dbReference type="InterPro" id="IPR053141">
    <property type="entry name" value="Mycobact_SerProt_Inhib_Rv3364c"/>
</dbReference>
<evidence type="ECO:0000313" key="2">
    <source>
        <dbReference type="EMBL" id="GGM36772.1"/>
    </source>
</evidence>
<protein>
    <submittedName>
        <fullName evidence="2">Dynein regulation protein LC7</fullName>
    </submittedName>
</protein>
<dbReference type="SMART" id="SM00960">
    <property type="entry name" value="Robl_LC7"/>
    <property type="match status" value="1"/>
</dbReference>
<dbReference type="Proteomes" id="UP000642070">
    <property type="component" value="Unassembled WGS sequence"/>
</dbReference>